<protein>
    <submittedName>
        <fullName evidence="2">Uncharacterized protein</fullName>
    </submittedName>
</protein>
<dbReference type="RefSeq" id="WP_260594583.1">
    <property type="nucleotide sequence ID" value="NZ_CP104003.1"/>
</dbReference>
<keyword evidence="3" id="KW-1185">Reference proteome</keyword>
<sequence>MLGGVASARPGEGRGRGRGRPDERQSEDGPGGSNGADPKAACGECSEGYYYEKIDGAPEKGDEYTLESGATIIITDVEKNDDGEVVCIKFDSDGIVEKLCIKGGPETKVYDDVTLADYDERWFCAPDNPNSGKKYEISNVAYCNSPAVMFQADLVVGPAICQFDESEGVTYNAQNRILNSTTFALPAAVASETVGVSCAGGSGTSVSEFEDKDQCFSPDWAFFDAESDGKVSVRWQGTVDCDETLPLTLAVYRLPASGEIYPLDDQTLVACASIGVDASTSSVSIGDGDSSNDLYLYVTDGCSNTV</sequence>
<dbReference type="KEGG" id="ssai:N0B31_04165"/>
<gene>
    <name evidence="2" type="ORF">N0B31_04165</name>
</gene>
<dbReference type="Proteomes" id="UP001057580">
    <property type="component" value="Chromosome"/>
</dbReference>
<feature type="compositionally biased region" description="Basic and acidic residues" evidence="1">
    <location>
        <begin position="11"/>
        <end position="27"/>
    </location>
</feature>
<proteinExistence type="predicted"/>
<organism evidence="2 3">
    <name type="scientific">Salinirubellus salinus</name>
    <dbReference type="NCBI Taxonomy" id="1364945"/>
    <lineage>
        <taxon>Archaea</taxon>
        <taxon>Methanobacteriati</taxon>
        <taxon>Methanobacteriota</taxon>
        <taxon>Stenosarchaea group</taxon>
        <taxon>Halobacteria</taxon>
        <taxon>Halobacteriales</taxon>
        <taxon>Natronomonadaceae</taxon>
        <taxon>Salinirubellus</taxon>
    </lineage>
</organism>
<dbReference type="GeneID" id="74941589"/>
<feature type="region of interest" description="Disordered" evidence="1">
    <location>
        <begin position="1"/>
        <end position="40"/>
    </location>
</feature>
<dbReference type="EMBL" id="CP104003">
    <property type="protein sequence ID" value="UWM55483.1"/>
    <property type="molecule type" value="Genomic_DNA"/>
</dbReference>
<evidence type="ECO:0000256" key="1">
    <source>
        <dbReference type="SAM" id="MobiDB-lite"/>
    </source>
</evidence>
<accession>A0A9E7R511</accession>
<evidence type="ECO:0000313" key="3">
    <source>
        <dbReference type="Proteomes" id="UP001057580"/>
    </source>
</evidence>
<reference evidence="2" key="1">
    <citation type="submission" date="2022-09" db="EMBL/GenBank/DDBJ databases">
        <title>Diverse halophilic archaea isolated from saline environments.</title>
        <authorList>
            <person name="Cui H.-L."/>
        </authorList>
    </citation>
    <scope>NUCLEOTIDE SEQUENCE</scope>
    <source>
        <strain evidence="2">ZS-35-S2</strain>
    </source>
</reference>
<evidence type="ECO:0000313" key="2">
    <source>
        <dbReference type="EMBL" id="UWM55483.1"/>
    </source>
</evidence>
<name>A0A9E7R511_9EURY</name>
<dbReference type="AlphaFoldDB" id="A0A9E7R511"/>